<protein>
    <recommendedName>
        <fullName evidence="9">Cobalamin biosynthesis protein CobD</fullName>
    </recommendedName>
</protein>
<dbReference type="UniPathway" id="UPA00148"/>
<feature type="transmembrane region" description="Helical" evidence="9">
    <location>
        <begin position="57"/>
        <end position="80"/>
    </location>
</feature>
<keyword evidence="4 9" id="KW-1003">Cell membrane</keyword>
<evidence type="ECO:0000256" key="2">
    <source>
        <dbReference type="ARBA" id="ARBA00004953"/>
    </source>
</evidence>
<sequence length="334" mass="37152">MVYPILIFTLPLLLGFLLDRVLGDPMRLGHPIVFFGRLIGFGEKHLNNGASRRLKGFLYNGSLVCFTFLLPLLTFAFLLIGAAINYYLGDLYFGHFLLLTIALPSTICIFYMLSGKTLVTEVKGVFSALSVSLEAGRRQVGRIVGRDTGALSAQEIRTAALETLAENLSDGVVGPMLSWSFFGTPGILTYKMINTQDSMVGYLNERYRAYGFFSAKLDDLVNLIPSRTTAVLMLIAAGRLDLLRKTFQHGKRHLSPNSGYPEAALALVLGCRFGGPHDYFGEVVDKPYIGEVERELSDKDLQRAVQITQRTEWLALGLSLLLRLLLIMLIIWYL</sequence>
<feature type="transmembrane region" description="Helical" evidence="9">
    <location>
        <begin position="313"/>
        <end position="333"/>
    </location>
</feature>
<dbReference type="PANTHER" id="PTHR34308:SF1">
    <property type="entry name" value="COBALAMIN BIOSYNTHESIS PROTEIN CBIB"/>
    <property type="match status" value="1"/>
</dbReference>
<comment type="similarity">
    <text evidence="3 9">Belongs to the CobD/CbiB family.</text>
</comment>
<name>A0A134BB65_9PORP</name>
<comment type="pathway">
    <text evidence="2 9">Cofactor biosynthesis; adenosylcobalamin biosynthesis.</text>
</comment>
<dbReference type="Proteomes" id="UP000070224">
    <property type="component" value="Unassembled WGS sequence"/>
</dbReference>
<organism evidence="10 11">
    <name type="scientific">Porphyromonas somerae</name>
    <dbReference type="NCBI Taxonomy" id="322095"/>
    <lineage>
        <taxon>Bacteria</taxon>
        <taxon>Pseudomonadati</taxon>
        <taxon>Bacteroidota</taxon>
        <taxon>Bacteroidia</taxon>
        <taxon>Bacteroidales</taxon>
        <taxon>Porphyromonadaceae</taxon>
        <taxon>Porphyromonas</taxon>
    </lineage>
</organism>
<evidence type="ECO:0000256" key="9">
    <source>
        <dbReference type="HAMAP-Rule" id="MF_00024"/>
    </source>
</evidence>
<evidence type="ECO:0000256" key="6">
    <source>
        <dbReference type="ARBA" id="ARBA00022692"/>
    </source>
</evidence>
<keyword evidence="6 9" id="KW-0812">Transmembrane</keyword>
<keyword evidence="7 9" id="KW-1133">Transmembrane helix</keyword>
<dbReference type="InterPro" id="IPR004485">
    <property type="entry name" value="Cobalamin_biosynth_CobD/CbiB"/>
</dbReference>
<dbReference type="Pfam" id="PF03186">
    <property type="entry name" value="CobD_Cbib"/>
    <property type="match status" value="1"/>
</dbReference>
<evidence type="ECO:0000256" key="7">
    <source>
        <dbReference type="ARBA" id="ARBA00022989"/>
    </source>
</evidence>
<dbReference type="STRING" id="322095.HMPREF3185_00562"/>
<dbReference type="GO" id="GO:0015420">
    <property type="term" value="F:ABC-type vitamin B12 transporter activity"/>
    <property type="evidence" value="ECO:0007669"/>
    <property type="project" value="UniProtKB-UniRule"/>
</dbReference>
<evidence type="ECO:0000256" key="4">
    <source>
        <dbReference type="ARBA" id="ARBA00022475"/>
    </source>
</evidence>
<comment type="function">
    <text evidence="9">Converts cobyric acid to cobinamide by the addition of aminopropanol on the F carboxylic group.</text>
</comment>
<evidence type="ECO:0000256" key="8">
    <source>
        <dbReference type="ARBA" id="ARBA00023136"/>
    </source>
</evidence>
<evidence type="ECO:0000256" key="5">
    <source>
        <dbReference type="ARBA" id="ARBA00022573"/>
    </source>
</evidence>
<comment type="caution">
    <text evidence="9">Lacks conserved residue(s) required for the propagation of feature annotation.</text>
</comment>
<dbReference type="AlphaFoldDB" id="A0A134BB65"/>
<dbReference type="PATRIC" id="fig|322095.3.peg.553"/>
<dbReference type="HAMAP" id="MF_00024">
    <property type="entry name" value="CobD_CbiB"/>
    <property type="match status" value="1"/>
</dbReference>
<evidence type="ECO:0000256" key="3">
    <source>
        <dbReference type="ARBA" id="ARBA00006263"/>
    </source>
</evidence>
<gene>
    <name evidence="9" type="primary">cobD</name>
    <name evidence="10" type="ORF">HMPREF3185_00562</name>
</gene>
<proteinExistence type="inferred from homology"/>
<evidence type="ECO:0000313" key="10">
    <source>
        <dbReference type="EMBL" id="KXB77187.1"/>
    </source>
</evidence>
<evidence type="ECO:0000256" key="1">
    <source>
        <dbReference type="ARBA" id="ARBA00004651"/>
    </source>
</evidence>
<keyword evidence="5 9" id="KW-0169">Cobalamin biosynthesis</keyword>
<accession>A0A134BB65</accession>
<dbReference type="PANTHER" id="PTHR34308">
    <property type="entry name" value="COBALAMIN BIOSYNTHESIS PROTEIN CBIB"/>
    <property type="match status" value="1"/>
</dbReference>
<evidence type="ECO:0000313" key="11">
    <source>
        <dbReference type="Proteomes" id="UP000070224"/>
    </source>
</evidence>
<dbReference type="GO" id="GO:0009236">
    <property type="term" value="P:cobalamin biosynthetic process"/>
    <property type="evidence" value="ECO:0007669"/>
    <property type="project" value="UniProtKB-UniRule"/>
</dbReference>
<dbReference type="GO" id="GO:0048472">
    <property type="term" value="F:threonine-phosphate decarboxylase activity"/>
    <property type="evidence" value="ECO:0007669"/>
    <property type="project" value="InterPro"/>
</dbReference>
<dbReference type="RefSeq" id="WP_060935037.1">
    <property type="nucleotide sequence ID" value="NZ_KQ960432.1"/>
</dbReference>
<feature type="transmembrane region" description="Helical" evidence="9">
    <location>
        <begin position="92"/>
        <end position="113"/>
    </location>
</feature>
<comment type="subcellular location">
    <subcellularLocation>
        <location evidence="1 9">Cell membrane</location>
        <topology evidence="1 9">Multi-pass membrane protein</topology>
    </subcellularLocation>
</comment>
<keyword evidence="8 9" id="KW-0472">Membrane</keyword>
<reference evidence="11" key="1">
    <citation type="submission" date="2016-01" db="EMBL/GenBank/DDBJ databases">
        <authorList>
            <person name="Mitreva M."/>
            <person name="Pepin K.H."/>
            <person name="Mihindukulasuriya K.A."/>
            <person name="Fulton R."/>
            <person name="Fronick C."/>
            <person name="O'Laughlin M."/>
            <person name="Miner T."/>
            <person name="Herter B."/>
            <person name="Rosa B.A."/>
            <person name="Cordes M."/>
            <person name="Tomlinson C."/>
            <person name="Wollam A."/>
            <person name="Palsikar V.B."/>
            <person name="Mardis E.R."/>
            <person name="Wilson R.K."/>
        </authorList>
    </citation>
    <scope>NUCLEOTIDE SEQUENCE [LARGE SCALE GENOMIC DNA]</scope>
    <source>
        <strain evidence="11">KA00683</strain>
    </source>
</reference>
<dbReference type="OrthoDB" id="9811967at2"/>
<dbReference type="EMBL" id="LSDK01000048">
    <property type="protein sequence ID" value="KXB77187.1"/>
    <property type="molecule type" value="Genomic_DNA"/>
</dbReference>
<keyword evidence="11" id="KW-1185">Reference proteome</keyword>
<dbReference type="NCBIfam" id="TIGR00380">
    <property type="entry name" value="cobal_cbiB"/>
    <property type="match status" value="1"/>
</dbReference>
<comment type="caution">
    <text evidence="10">The sequence shown here is derived from an EMBL/GenBank/DDBJ whole genome shotgun (WGS) entry which is preliminary data.</text>
</comment>
<dbReference type="GO" id="GO:0005886">
    <property type="term" value="C:plasma membrane"/>
    <property type="evidence" value="ECO:0007669"/>
    <property type="project" value="UniProtKB-SubCell"/>
</dbReference>